<organism evidence="1 2">
    <name type="scientific">Dothidotthia symphoricarpi CBS 119687</name>
    <dbReference type="NCBI Taxonomy" id="1392245"/>
    <lineage>
        <taxon>Eukaryota</taxon>
        <taxon>Fungi</taxon>
        <taxon>Dikarya</taxon>
        <taxon>Ascomycota</taxon>
        <taxon>Pezizomycotina</taxon>
        <taxon>Dothideomycetes</taxon>
        <taxon>Pleosporomycetidae</taxon>
        <taxon>Pleosporales</taxon>
        <taxon>Dothidotthiaceae</taxon>
        <taxon>Dothidotthia</taxon>
    </lineage>
</organism>
<dbReference type="Proteomes" id="UP000799771">
    <property type="component" value="Unassembled WGS sequence"/>
</dbReference>
<name>A0A6A6AEP5_9PLEO</name>
<protein>
    <submittedName>
        <fullName evidence="1">Uncharacterized protein</fullName>
    </submittedName>
</protein>
<dbReference type="AlphaFoldDB" id="A0A6A6AEP5"/>
<sequence length="101" mass="11325">MGCLDGYILKMTWEVRAMVVAIDAISDTSPSSSASSTSNPVLYSFHPAKYSTYDHRTLNIELPVRSAVLKQCTGGLVPIWVTDREFPLLYVFCTFCSRKLR</sequence>
<dbReference type="OrthoDB" id="3868412at2759"/>
<reference evidence="1" key="1">
    <citation type="journal article" date="2020" name="Stud. Mycol.">
        <title>101 Dothideomycetes genomes: a test case for predicting lifestyles and emergence of pathogens.</title>
        <authorList>
            <person name="Haridas S."/>
            <person name="Albert R."/>
            <person name="Binder M."/>
            <person name="Bloem J."/>
            <person name="Labutti K."/>
            <person name="Salamov A."/>
            <person name="Andreopoulos B."/>
            <person name="Baker S."/>
            <person name="Barry K."/>
            <person name="Bills G."/>
            <person name="Bluhm B."/>
            <person name="Cannon C."/>
            <person name="Castanera R."/>
            <person name="Culley D."/>
            <person name="Daum C."/>
            <person name="Ezra D."/>
            <person name="Gonzalez J."/>
            <person name="Henrissat B."/>
            <person name="Kuo A."/>
            <person name="Liang C."/>
            <person name="Lipzen A."/>
            <person name="Lutzoni F."/>
            <person name="Magnuson J."/>
            <person name="Mondo S."/>
            <person name="Nolan M."/>
            <person name="Ohm R."/>
            <person name="Pangilinan J."/>
            <person name="Park H.-J."/>
            <person name="Ramirez L."/>
            <person name="Alfaro M."/>
            <person name="Sun H."/>
            <person name="Tritt A."/>
            <person name="Yoshinaga Y."/>
            <person name="Zwiers L.-H."/>
            <person name="Turgeon B."/>
            <person name="Goodwin S."/>
            <person name="Spatafora J."/>
            <person name="Crous P."/>
            <person name="Grigoriev I."/>
        </authorList>
    </citation>
    <scope>NUCLEOTIDE SEQUENCE</scope>
    <source>
        <strain evidence="1">CBS 119687</strain>
    </source>
</reference>
<proteinExistence type="predicted"/>
<dbReference type="EMBL" id="ML977505">
    <property type="protein sequence ID" value="KAF2129783.1"/>
    <property type="molecule type" value="Genomic_DNA"/>
</dbReference>
<accession>A0A6A6AEP5</accession>
<keyword evidence="2" id="KW-1185">Reference proteome</keyword>
<gene>
    <name evidence="1" type="ORF">P153DRAFT_224131</name>
</gene>
<dbReference type="RefSeq" id="XP_033524170.1">
    <property type="nucleotide sequence ID" value="XM_033662648.1"/>
</dbReference>
<evidence type="ECO:0000313" key="1">
    <source>
        <dbReference type="EMBL" id="KAF2129783.1"/>
    </source>
</evidence>
<dbReference type="GeneID" id="54403080"/>
<evidence type="ECO:0000313" key="2">
    <source>
        <dbReference type="Proteomes" id="UP000799771"/>
    </source>
</evidence>